<dbReference type="Pfam" id="PF24662">
    <property type="entry name" value="DUF7650"/>
    <property type="match status" value="1"/>
</dbReference>
<dbReference type="PROSITE" id="PS51293">
    <property type="entry name" value="SANT"/>
    <property type="match status" value="1"/>
</dbReference>
<feature type="compositionally biased region" description="Polar residues" evidence="5">
    <location>
        <begin position="645"/>
        <end position="658"/>
    </location>
</feature>
<keyword evidence="3" id="KW-0804">Transcription</keyword>
<dbReference type="EMBL" id="JAINDJ010000006">
    <property type="protein sequence ID" value="KAG9443746.1"/>
    <property type="molecule type" value="Genomic_DNA"/>
</dbReference>
<evidence type="ECO:0000256" key="1">
    <source>
        <dbReference type="ARBA" id="ARBA00004123"/>
    </source>
</evidence>
<dbReference type="GO" id="GO:0005634">
    <property type="term" value="C:nucleus"/>
    <property type="evidence" value="ECO:0007669"/>
    <property type="project" value="UniProtKB-SubCell"/>
</dbReference>
<protein>
    <recommendedName>
        <fullName evidence="6">SANT domain-containing protein</fullName>
    </recommendedName>
</protein>
<dbReference type="InterPro" id="IPR056067">
    <property type="entry name" value="DUF7650"/>
</dbReference>
<sequence length="874" mass="96341">MEVDSVKQVELDHGQGCIEDDPLLSPAPDILDGIYGDPEILPRIGAQYQVEIPPLSLYSTQLIPSQSAMQETENIDCSIQLGLPIPVMWICNVIEHVKFEPLEFNCDTTGVDKSHGDQMEVDLSLPSDSKKTELDDKSKRNNFHPVPGVLGGPWSDFDQECFLLGLYIFGKNLSQVQRFIENKSMGDVLSFYYGKFYKSDGHRRWSESRKIRSRRCIHGQRLFTGWRQQELLSRLISHVSEGQGKVLVEVSKTYNEGKFPFEEYITTLKATVGLKALVEAVGIGKGKHDLTGILLEPTKINQVIPSRPEIPVGKACSTLSSVDIIKFLTGDFRLSKARSNDLFWEAVWPRLLARGWHSEQPKNQGYVNSKNSLVFLIPGVKKFSRRKLVKGNHYFDSVTDVLSKVASEPMLLELDIEVANGGKGAKGEYGWDQDAKLDQMGSSQRHCYLRPRVPNGNQDLMKFTVVDTSMVRGEEPFKVRELRSLPVDNIASESPVSVSRDSDSTSSGEQVDEPDSNDQPESSGAVVTDTVQMKYPRCTLDSTLPSDVVNFVYPPSKQMPGDRSGSTDTLNKNNNEKDIDQGLDSGHPKYLVPVTKRRRLNACSKSDRIHSSTNAFPVGIVSIEEAETCSRRDLSESDAKVADGNMSQQKLSASSFSKVSPDECSASGQSETNSAHQKPQRITLIDLNLPHVPPDFDTGGSLSEGVDSQDGSNTKEASVPSEINQQSIESDTVGTCNGVVSEDQPAARRQSTRNRPLTTRALEALESGFFTTKRRVKGTKVLPDDNSIPRSSRRRARGNGNSDTSKATSKSSGNADNGIIDSKLEGLDEECSSNTNIDLTRSQFQAEKKEAEPLGVLRPAYKPGILTGKENISG</sequence>
<dbReference type="InterPro" id="IPR009057">
    <property type="entry name" value="Homeodomain-like_sf"/>
</dbReference>
<keyword evidence="8" id="KW-1185">Reference proteome</keyword>
<evidence type="ECO:0000256" key="2">
    <source>
        <dbReference type="ARBA" id="ARBA00023015"/>
    </source>
</evidence>
<feature type="compositionally biased region" description="Polar residues" evidence="5">
    <location>
        <begin position="709"/>
        <end position="735"/>
    </location>
</feature>
<evidence type="ECO:0000259" key="6">
    <source>
        <dbReference type="PROSITE" id="PS51293"/>
    </source>
</evidence>
<evidence type="ECO:0000256" key="4">
    <source>
        <dbReference type="ARBA" id="ARBA00023242"/>
    </source>
</evidence>
<comment type="subcellular location">
    <subcellularLocation>
        <location evidence="1">Nucleus</location>
    </subcellularLocation>
</comment>
<name>A0AAV7E7D8_ARIFI</name>
<feature type="compositionally biased region" description="Basic and acidic residues" evidence="5">
    <location>
        <begin position="128"/>
        <end position="138"/>
    </location>
</feature>
<feature type="region of interest" description="Disordered" evidence="5">
    <location>
        <begin position="490"/>
        <end position="530"/>
    </location>
</feature>
<evidence type="ECO:0000313" key="7">
    <source>
        <dbReference type="EMBL" id="KAG9443746.1"/>
    </source>
</evidence>
<dbReference type="PANTHER" id="PTHR13859:SF11">
    <property type="entry name" value="GRUNGE, ISOFORM J"/>
    <property type="match status" value="1"/>
</dbReference>
<dbReference type="SUPFAM" id="SSF46689">
    <property type="entry name" value="Homeodomain-like"/>
    <property type="match status" value="1"/>
</dbReference>
<accession>A0AAV7E7D8</accession>
<dbReference type="AlphaFoldDB" id="A0AAV7E7D8"/>
<feature type="compositionally biased region" description="Low complexity" evidence="5">
    <location>
        <begin position="492"/>
        <end position="507"/>
    </location>
</feature>
<keyword evidence="2" id="KW-0805">Transcription regulation</keyword>
<dbReference type="FunFam" id="1.10.10.60:FF:000374">
    <property type="entry name" value="Arginine-glutamic acid dipeptide repeat protein"/>
    <property type="match status" value="1"/>
</dbReference>
<dbReference type="Gene3D" id="1.10.10.60">
    <property type="entry name" value="Homeodomain-like"/>
    <property type="match status" value="1"/>
</dbReference>
<feature type="domain" description="SANT" evidence="6">
    <location>
        <begin position="149"/>
        <end position="201"/>
    </location>
</feature>
<feature type="region of interest" description="Disordered" evidence="5">
    <location>
        <begin position="117"/>
        <end position="138"/>
    </location>
</feature>
<evidence type="ECO:0000313" key="8">
    <source>
        <dbReference type="Proteomes" id="UP000825729"/>
    </source>
</evidence>
<dbReference type="InterPro" id="IPR057712">
    <property type="entry name" value="DUF7952"/>
</dbReference>
<feature type="region of interest" description="Disordered" evidence="5">
    <location>
        <begin position="776"/>
        <end position="820"/>
    </location>
</feature>
<keyword evidence="4" id="KW-0539">Nucleus</keyword>
<dbReference type="Pfam" id="PF25826">
    <property type="entry name" value="DUF7952"/>
    <property type="match status" value="1"/>
</dbReference>
<feature type="region of interest" description="Disordered" evidence="5">
    <location>
        <begin position="551"/>
        <end position="589"/>
    </location>
</feature>
<feature type="compositionally biased region" description="Basic and acidic residues" evidence="5">
    <location>
        <begin position="628"/>
        <end position="641"/>
    </location>
</feature>
<evidence type="ECO:0000256" key="5">
    <source>
        <dbReference type="SAM" id="MobiDB-lite"/>
    </source>
</evidence>
<feature type="compositionally biased region" description="Polar residues" evidence="5">
    <location>
        <begin position="803"/>
        <end position="815"/>
    </location>
</feature>
<dbReference type="PANTHER" id="PTHR13859">
    <property type="entry name" value="ATROPHIN-RELATED"/>
    <property type="match status" value="1"/>
</dbReference>
<dbReference type="InterPro" id="IPR017884">
    <property type="entry name" value="SANT_dom"/>
</dbReference>
<proteinExistence type="predicted"/>
<reference evidence="7 8" key="1">
    <citation type="submission" date="2021-07" db="EMBL/GenBank/DDBJ databases">
        <title>The Aristolochia fimbriata genome: insights into angiosperm evolution, floral development and chemical biosynthesis.</title>
        <authorList>
            <person name="Jiao Y."/>
        </authorList>
    </citation>
    <scope>NUCLEOTIDE SEQUENCE [LARGE SCALE GENOMIC DNA]</scope>
    <source>
        <strain evidence="7">IBCAS-2021</strain>
        <tissue evidence="7">Leaf</tissue>
    </source>
</reference>
<dbReference type="Proteomes" id="UP000825729">
    <property type="component" value="Unassembled WGS sequence"/>
</dbReference>
<feature type="compositionally biased region" description="Polar residues" evidence="5">
    <location>
        <begin position="564"/>
        <end position="573"/>
    </location>
</feature>
<gene>
    <name evidence="7" type="ORF">H6P81_015086</name>
</gene>
<comment type="caution">
    <text evidence="7">The sequence shown here is derived from an EMBL/GenBank/DDBJ whole genome shotgun (WGS) entry which is preliminary data.</text>
</comment>
<organism evidence="7 8">
    <name type="scientific">Aristolochia fimbriata</name>
    <name type="common">White veined hardy Dutchman's pipe vine</name>
    <dbReference type="NCBI Taxonomy" id="158543"/>
    <lineage>
        <taxon>Eukaryota</taxon>
        <taxon>Viridiplantae</taxon>
        <taxon>Streptophyta</taxon>
        <taxon>Embryophyta</taxon>
        <taxon>Tracheophyta</taxon>
        <taxon>Spermatophyta</taxon>
        <taxon>Magnoliopsida</taxon>
        <taxon>Magnoliidae</taxon>
        <taxon>Piperales</taxon>
        <taxon>Aristolochiaceae</taxon>
        <taxon>Aristolochia</taxon>
    </lineage>
</organism>
<feature type="region of interest" description="Disordered" evidence="5">
    <location>
        <begin position="628"/>
        <end position="759"/>
    </location>
</feature>
<feature type="compositionally biased region" description="Polar residues" evidence="5">
    <location>
        <begin position="666"/>
        <end position="677"/>
    </location>
</feature>
<evidence type="ECO:0000256" key="3">
    <source>
        <dbReference type="ARBA" id="ARBA00023163"/>
    </source>
</evidence>
<dbReference type="GO" id="GO:0003714">
    <property type="term" value="F:transcription corepressor activity"/>
    <property type="evidence" value="ECO:0007669"/>
    <property type="project" value="TreeGrafter"/>
</dbReference>